<feature type="chain" id="PRO_5030518456" evidence="2">
    <location>
        <begin position="21"/>
        <end position="238"/>
    </location>
</feature>
<dbReference type="RefSeq" id="WP_184260192.1">
    <property type="nucleotide sequence ID" value="NZ_JACHIO010000028.1"/>
</dbReference>
<keyword evidence="3" id="KW-0449">Lipoprotein</keyword>
<proteinExistence type="predicted"/>
<protein>
    <submittedName>
        <fullName evidence="3">Outer membrane lipoprotein-sorting protein</fullName>
    </submittedName>
</protein>
<organism evidence="3 4">
    <name type="scientific">Granulicella mallensis</name>
    <dbReference type="NCBI Taxonomy" id="940614"/>
    <lineage>
        <taxon>Bacteria</taxon>
        <taxon>Pseudomonadati</taxon>
        <taxon>Acidobacteriota</taxon>
        <taxon>Terriglobia</taxon>
        <taxon>Terriglobales</taxon>
        <taxon>Acidobacteriaceae</taxon>
        <taxon>Granulicella</taxon>
    </lineage>
</organism>
<dbReference type="Proteomes" id="UP000584867">
    <property type="component" value="Unassembled WGS sequence"/>
</dbReference>
<gene>
    <name evidence="3" type="ORF">HDF15_004871</name>
</gene>
<comment type="caution">
    <text evidence="3">The sequence shown here is derived from an EMBL/GenBank/DDBJ whole genome shotgun (WGS) entry which is preliminary data.</text>
</comment>
<accession>A0A7W7ZWD2</accession>
<keyword evidence="1 2" id="KW-0732">Signal</keyword>
<dbReference type="EMBL" id="JACHIO010000028">
    <property type="protein sequence ID" value="MBB5066491.1"/>
    <property type="molecule type" value="Genomic_DNA"/>
</dbReference>
<sequence>MKKLFTTALALALTSTALHAQAPSPQLTDVLHQLDTASAKFHNVQSDVSYDNYTRVVRDHSIETGTIYVERSGKGQQMGAVFFNSTPDGKPTKSPAKILVYDGSTLQMYSPGTNQDDVFKAGANQAKYESFLTLGFGGSGSDLAKAWTITYDRNEPLSDGTKQVNTAKLILVSKDPGVSDMFTRVTIWVDPQRGISLKQLFEQPNGDSRTTTYSNIRLNEHIDTKPYEISKKAQHIPH</sequence>
<evidence type="ECO:0000256" key="1">
    <source>
        <dbReference type="ARBA" id="ARBA00022729"/>
    </source>
</evidence>
<feature type="signal peptide" evidence="2">
    <location>
        <begin position="1"/>
        <end position="20"/>
    </location>
</feature>
<dbReference type="InterPro" id="IPR029046">
    <property type="entry name" value="LolA/LolB/LppX"/>
</dbReference>
<reference evidence="3 4" key="1">
    <citation type="submission" date="2020-08" db="EMBL/GenBank/DDBJ databases">
        <title>Genomic Encyclopedia of Type Strains, Phase IV (KMG-V): Genome sequencing to study the core and pangenomes of soil and plant-associated prokaryotes.</title>
        <authorList>
            <person name="Whitman W."/>
        </authorList>
    </citation>
    <scope>NUCLEOTIDE SEQUENCE [LARGE SCALE GENOMIC DNA]</scope>
    <source>
        <strain evidence="3 4">X5P3</strain>
    </source>
</reference>
<name>A0A7W7ZWD2_9BACT</name>
<dbReference type="Gene3D" id="2.50.20.10">
    <property type="entry name" value="Lipoprotein localisation LolA/LolB/LppX"/>
    <property type="match status" value="1"/>
</dbReference>
<evidence type="ECO:0000256" key="2">
    <source>
        <dbReference type="SAM" id="SignalP"/>
    </source>
</evidence>
<dbReference type="AlphaFoldDB" id="A0A7W7ZWD2"/>
<evidence type="ECO:0000313" key="3">
    <source>
        <dbReference type="EMBL" id="MBB5066491.1"/>
    </source>
</evidence>
<evidence type="ECO:0000313" key="4">
    <source>
        <dbReference type="Proteomes" id="UP000584867"/>
    </source>
</evidence>
<dbReference type="SUPFAM" id="SSF89392">
    <property type="entry name" value="Prokaryotic lipoproteins and lipoprotein localization factors"/>
    <property type="match status" value="1"/>
</dbReference>